<accession>A0ABD2FYS2</accession>
<sequence length="384" mass="43057">MSRRALKVLVELEFTAVSCPGVHLPDKDDLCLSMSFMGQARQSEGRPAVFPLLLHQRMTFEKIFRHAVDPGDIAVMLEYETVTIELVQLIPPVDDTLACFEEDARHFLFPEPKLVPSSSGVDREVLMTRAPHFPGIAPRLEFSTKTTIIECLADAEMIIYPNITMRPLMKRNRKHCSRPRSCSPQRRQPPALGSRRGVRASRERTSRSPPFLLRTQSLPPNSQHLARLSLARLRLDSPPQHMLSSWPGASGYVPHPHSAMFTSSSSPLTRSSSIVRYSPTVRRKSLSNGLVGGISQDHSSSSETQDPPDYHQGPDPPGVWGSYREQARHSRSWSSSHREWEEVQERVRGLLTTPKAVRRLAFGATHCEVDEVLARRSISPGPTL</sequence>
<dbReference type="AlphaFoldDB" id="A0ABD2FYS2"/>
<dbReference type="EMBL" id="JBIYXZ010002085">
    <property type="protein sequence ID" value="KAL3046742.1"/>
    <property type="molecule type" value="Genomic_DNA"/>
</dbReference>
<reference evidence="5 6" key="1">
    <citation type="journal article" date="2022" name="G3 (Bethesda)">
        <title>Evaluating Illumina-, Nanopore-, and PacBio-based genome assembly strategies with the bald notothen, Trematomus borchgrevinki.</title>
        <authorList>
            <person name="Rayamajhi N."/>
            <person name="Cheng C.C."/>
            <person name="Catchen J.M."/>
        </authorList>
    </citation>
    <scope>NUCLEOTIDE SEQUENCE [LARGE SCALE GENOMIC DNA]</scope>
    <source>
        <strain evidence="5">AGRC-2024</strain>
    </source>
</reference>
<dbReference type="InterPro" id="IPR032732">
    <property type="entry name" value="SPATA6_N"/>
</dbReference>
<name>A0ABD2FYS2_PAGBO</name>
<dbReference type="Proteomes" id="UP001619887">
    <property type="component" value="Unassembled WGS sequence"/>
</dbReference>
<comment type="caution">
    <text evidence="5">The sequence shown here is derived from an EMBL/GenBank/DDBJ whole genome shotgun (WGS) entry which is preliminary data.</text>
</comment>
<feature type="region of interest" description="Disordered" evidence="3">
    <location>
        <begin position="286"/>
        <end position="326"/>
    </location>
</feature>
<dbReference type="PANTHER" id="PTHR16435:SF5">
    <property type="entry name" value="SPERMATOGENESIS ASSOCIATED 6-LIKE PROTEIN"/>
    <property type="match status" value="1"/>
</dbReference>
<evidence type="ECO:0000259" key="4">
    <source>
        <dbReference type="Pfam" id="PF14909"/>
    </source>
</evidence>
<evidence type="ECO:0000313" key="6">
    <source>
        <dbReference type="Proteomes" id="UP001619887"/>
    </source>
</evidence>
<reference evidence="5 6" key="2">
    <citation type="journal article" date="2024" name="G3 (Bethesda)">
        <title>The genome of the cryopelagic Antarctic bald notothen, Trematomus borchgrevinki.</title>
        <authorList>
            <person name="Rayamajhi N."/>
            <person name="Rivera-Colon A.G."/>
            <person name="Minhas B.F."/>
            <person name="Cheng C.C."/>
            <person name="Catchen J.M."/>
        </authorList>
    </citation>
    <scope>NUCLEOTIDE SEQUENCE [LARGE SCALE GENOMIC DNA]</scope>
    <source>
        <strain evidence="5">AGRC-2024</strain>
    </source>
</reference>
<comment type="similarity">
    <text evidence="1">Belongs to the SPATA6 family.</text>
</comment>
<evidence type="ECO:0000256" key="3">
    <source>
        <dbReference type="SAM" id="MobiDB-lite"/>
    </source>
</evidence>
<feature type="compositionally biased region" description="Polar residues" evidence="3">
    <location>
        <begin position="296"/>
        <end position="305"/>
    </location>
</feature>
<feature type="compositionally biased region" description="Low complexity" evidence="3">
    <location>
        <begin position="179"/>
        <end position="190"/>
    </location>
</feature>
<protein>
    <recommendedName>
        <fullName evidence="4">Spermatogenesis-associated protein 6 N-terminal domain-containing protein</fullName>
    </recommendedName>
</protein>
<feature type="domain" description="Spermatogenesis-associated protein 6 N-terminal" evidence="4">
    <location>
        <begin position="10"/>
        <end position="148"/>
    </location>
</feature>
<dbReference type="InterPro" id="IPR042769">
    <property type="entry name" value="SPATA6_fam"/>
</dbReference>
<evidence type="ECO:0000313" key="5">
    <source>
        <dbReference type="EMBL" id="KAL3046742.1"/>
    </source>
</evidence>
<keyword evidence="6" id="KW-1185">Reference proteome</keyword>
<organism evidence="5 6">
    <name type="scientific">Pagothenia borchgrevinki</name>
    <name type="common">Bald rockcod</name>
    <name type="synonym">Trematomus borchgrevinki</name>
    <dbReference type="NCBI Taxonomy" id="8213"/>
    <lineage>
        <taxon>Eukaryota</taxon>
        <taxon>Metazoa</taxon>
        <taxon>Chordata</taxon>
        <taxon>Craniata</taxon>
        <taxon>Vertebrata</taxon>
        <taxon>Euteleostomi</taxon>
        <taxon>Actinopterygii</taxon>
        <taxon>Neopterygii</taxon>
        <taxon>Teleostei</taxon>
        <taxon>Neoteleostei</taxon>
        <taxon>Acanthomorphata</taxon>
        <taxon>Eupercaria</taxon>
        <taxon>Perciformes</taxon>
        <taxon>Notothenioidei</taxon>
        <taxon>Nototheniidae</taxon>
        <taxon>Pagothenia</taxon>
    </lineage>
</organism>
<evidence type="ECO:0000256" key="2">
    <source>
        <dbReference type="ARBA" id="ARBA00022553"/>
    </source>
</evidence>
<evidence type="ECO:0000256" key="1">
    <source>
        <dbReference type="ARBA" id="ARBA00006215"/>
    </source>
</evidence>
<proteinExistence type="inferred from homology"/>
<feature type="region of interest" description="Disordered" evidence="3">
    <location>
        <begin position="170"/>
        <end position="219"/>
    </location>
</feature>
<keyword evidence="2" id="KW-0597">Phosphoprotein</keyword>
<dbReference type="PANTHER" id="PTHR16435">
    <property type="entry name" value="SPERMATOGENESIS-ASSOCIATED PROTEIN 6 SPATA6"/>
    <property type="match status" value="1"/>
</dbReference>
<dbReference type="Pfam" id="PF14909">
    <property type="entry name" value="SPATA6"/>
    <property type="match status" value="1"/>
</dbReference>
<gene>
    <name evidence="5" type="ORF">OYC64_004683</name>
</gene>